<evidence type="ECO:0000313" key="2">
    <source>
        <dbReference type="WBParaSite" id="Hba_14814"/>
    </source>
</evidence>
<name>A0A1I7XBJ3_HETBA</name>
<protein>
    <submittedName>
        <fullName evidence="2">Uncharacterized protein</fullName>
    </submittedName>
</protein>
<dbReference type="GO" id="GO:0003690">
    <property type="term" value="F:double-stranded DNA binding"/>
    <property type="evidence" value="ECO:0007669"/>
    <property type="project" value="TreeGrafter"/>
</dbReference>
<dbReference type="GO" id="GO:0044774">
    <property type="term" value="P:mitotic DNA integrity checkpoint signaling"/>
    <property type="evidence" value="ECO:0007669"/>
    <property type="project" value="TreeGrafter"/>
</dbReference>
<sequence>MVTVWWLASGITYNFLNAGETISAEKYCHEIDKVSQELQRLCPALVNRKRPILPHDNSRALLIRFLIDRLPFSQASRQLPARESIQQPSNLVALTMARIVDLLLSYLVVVGATEEKTTKCAQICRIPELMMHCCDCIGCHQVGEPSITDDVIVGFGNPRLTKVRAMRNCDNSDRQN</sequence>
<dbReference type="InterPro" id="IPR036397">
    <property type="entry name" value="RNaseH_sf"/>
</dbReference>
<dbReference type="AlphaFoldDB" id="A0A1I7XBJ3"/>
<reference evidence="2" key="1">
    <citation type="submission" date="2016-11" db="UniProtKB">
        <authorList>
            <consortium name="WormBaseParasite"/>
        </authorList>
    </citation>
    <scope>IDENTIFICATION</scope>
</reference>
<dbReference type="Gene3D" id="3.30.420.10">
    <property type="entry name" value="Ribonuclease H-like superfamily/Ribonuclease H"/>
    <property type="match status" value="1"/>
</dbReference>
<dbReference type="GO" id="GO:0035861">
    <property type="term" value="C:site of double-strand break"/>
    <property type="evidence" value="ECO:0007669"/>
    <property type="project" value="TreeGrafter"/>
</dbReference>
<dbReference type="GO" id="GO:0000793">
    <property type="term" value="C:condensed chromosome"/>
    <property type="evidence" value="ECO:0007669"/>
    <property type="project" value="TreeGrafter"/>
</dbReference>
<dbReference type="GO" id="GO:0005634">
    <property type="term" value="C:nucleus"/>
    <property type="evidence" value="ECO:0007669"/>
    <property type="project" value="TreeGrafter"/>
</dbReference>
<dbReference type="PANTHER" id="PTHR46060">
    <property type="entry name" value="MARINER MOS1 TRANSPOSASE-LIKE PROTEIN"/>
    <property type="match status" value="1"/>
</dbReference>
<dbReference type="GO" id="GO:0031297">
    <property type="term" value="P:replication fork processing"/>
    <property type="evidence" value="ECO:0007669"/>
    <property type="project" value="TreeGrafter"/>
</dbReference>
<dbReference type="InterPro" id="IPR052709">
    <property type="entry name" value="Transposase-MT_Hybrid"/>
</dbReference>
<evidence type="ECO:0000313" key="1">
    <source>
        <dbReference type="Proteomes" id="UP000095283"/>
    </source>
</evidence>
<accession>A0A1I7XBJ3</accession>
<proteinExistence type="predicted"/>
<dbReference type="Proteomes" id="UP000095283">
    <property type="component" value="Unplaced"/>
</dbReference>
<dbReference type="GO" id="GO:0000729">
    <property type="term" value="P:DNA double-strand break processing"/>
    <property type="evidence" value="ECO:0007669"/>
    <property type="project" value="TreeGrafter"/>
</dbReference>
<dbReference type="GO" id="GO:0006303">
    <property type="term" value="P:double-strand break repair via nonhomologous end joining"/>
    <property type="evidence" value="ECO:0007669"/>
    <property type="project" value="TreeGrafter"/>
</dbReference>
<dbReference type="GO" id="GO:0003697">
    <property type="term" value="F:single-stranded DNA binding"/>
    <property type="evidence" value="ECO:0007669"/>
    <property type="project" value="TreeGrafter"/>
</dbReference>
<organism evidence="1 2">
    <name type="scientific">Heterorhabditis bacteriophora</name>
    <name type="common">Entomopathogenic nematode worm</name>
    <dbReference type="NCBI Taxonomy" id="37862"/>
    <lineage>
        <taxon>Eukaryota</taxon>
        <taxon>Metazoa</taxon>
        <taxon>Ecdysozoa</taxon>
        <taxon>Nematoda</taxon>
        <taxon>Chromadorea</taxon>
        <taxon>Rhabditida</taxon>
        <taxon>Rhabditina</taxon>
        <taxon>Rhabditomorpha</taxon>
        <taxon>Strongyloidea</taxon>
        <taxon>Heterorhabditidae</taxon>
        <taxon>Heterorhabditis</taxon>
    </lineage>
</organism>
<dbReference type="GO" id="GO:0042800">
    <property type="term" value="F:histone H3K4 methyltransferase activity"/>
    <property type="evidence" value="ECO:0007669"/>
    <property type="project" value="TreeGrafter"/>
</dbReference>
<dbReference type="GO" id="GO:0044547">
    <property type="term" value="F:DNA topoisomerase binding"/>
    <property type="evidence" value="ECO:0007669"/>
    <property type="project" value="TreeGrafter"/>
</dbReference>
<dbReference type="InterPro" id="IPR001888">
    <property type="entry name" value="Transposase_1"/>
</dbReference>
<dbReference type="GO" id="GO:0000014">
    <property type="term" value="F:single-stranded DNA endodeoxyribonuclease activity"/>
    <property type="evidence" value="ECO:0007669"/>
    <property type="project" value="TreeGrafter"/>
</dbReference>
<dbReference type="Pfam" id="PF01359">
    <property type="entry name" value="Transposase_1"/>
    <property type="match status" value="1"/>
</dbReference>
<dbReference type="GO" id="GO:0015074">
    <property type="term" value="P:DNA integration"/>
    <property type="evidence" value="ECO:0007669"/>
    <property type="project" value="TreeGrafter"/>
</dbReference>
<dbReference type="GO" id="GO:0046975">
    <property type="term" value="F:histone H3K36 methyltransferase activity"/>
    <property type="evidence" value="ECO:0007669"/>
    <property type="project" value="TreeGrafter"/>
</dbReference>
<dbReference type="PANTHER" id="PTHR46060:SF2">
    <property type="entry name" value="HISTONE-LYSINE N-METHYLTRANSFERASE SETMAR"/>
    <property type="match status" value="1"/>
</dbReference>
<keyword evidence="1" id="KW-1185">Reference proteome</keyword>
<dbReference type="WBParaSite" id="Hba_14814">
    <property type="protein sequence ID" value="Hba_14814"/>
    <property type="gene ID" value="Hba_14814"/>
</dbReference>